<sequence length="99" mass="11224">MSQTPTNVVWLPFVQPLKPHQVDDATTNVSRGLGGYHHTFLSNDMGMGKTKTYFTAIELKNRHKRKSRQQDIDTKGQSGVKSPSGCQKIGCWEHKRRNV</sequence>
<dbReference type="Proteomes" id="UP000693738">
    <property type="component" value="Unassembled WGS sequence"/>
</dbReference>
<dbReference type="AlphaFoldDB" id="A0A8J2IY85"/>
<evidence type="ECO:0000313" key="2">
    <source>
        <dbReference type="EMBL" id="CAG7562682.1"/>
    </source>
</evidence>
<gene>
    <name evidence="2" type="ORF">FEQUK3_LOCUS8370</name>
</gene>
<name>A0A8J2IY85_FUSEQ</name>
<reference evidence="2" key="1">
    <citation type="submission" date="2021-05" db="EMBL/GenBank/DDBJ databases">
        <authorList>
            <person name="Khan N."/>
        </authorList>
    </citation>
    <scope>NUCLEOTIDE SEQUENCE</scope>
</reference>
<feature type="compositionally biased region" description="Polar residues" evidence="1">
    <location>
        <begin position="75"/>
        <end position="85"/>
    </location>
</feature>
<proteinExistence type="predicted"/>
<organism evidence="2 3">
    <name type="scientific">Fusarium equiseti</name>
    <name type="common">Fusarium scirpi</name>
    <dbReference type="NCBI Taxonomy" id="61235"/>
    <lineage>
        <taxon>Eukaryota</taxon>
        <taxon>Fungi</taxon>
        <taxon>Dikarya</taxon>
        <taxon>Ascomycota</taxon>
        <taxon>Pezizomycotina</taxon>
        <taxon>Sordariomycetes</taxon>
        <taxon>Hypocreomycetidae</taxon>
        <taxon>Hypocreales</taxon>
        <taxon>Nectriaceae</taxon>
        <taxon>Fusarium</taxon>
        <taxon>Fusarium incarnatum-equiseti species complex</taxon>
    </lineage>
</organism>
<evidence type="ECO:0000256" key="1">
    <source>
        <dbReference type="SAM" id="MobiDB-lite"/>
    </source>
</evidence>
<evidence type="ECO:0000313" key="3">
    <source>
        <dbReference type="Proteomes" id="UP000693738"/>
    </source>
</evidence>
<accession>A0A8J2IY85</accession>
<evidence type="ECO:0008006" key="4">
    <source>
        <dbReference type="Google" id="ProtNLM"/>
    </source>
</evidence>
<dbReference type="EMBL" id="CAJSTJ010000151">
    <property type="protein sequence ID" value="CAG7562682.1"/>
    <property type="molecule type" value="Genomic_DNA"/>
</dbReference>
<comment type="caution">
    <text evidence="2">The sequence shown here is derived from an EMBL/GenBank/DDBJ whole genome shotgun (WGS) entry which is preliminary data.</text>
</comment>
<feature type="region of interest" description="Disordered" evidence="1">
    <location>
        <begin position="60"/>
        <end position="87"/>
    </location>
</feature>
<protein>
    <recommendedName>
        <fullName evidence="4">SNF2 N-terminal domain-containing protein</fullName>
    </recommendedName>
</protein>